<comment type="similarity">
    <text evidence="2">Belongs to the aromatic acid exporter (TC 2.A.85) family.</text>
</comment>
<organism evidence="9 10">
    <name type="scientific">Cinchona calisaya</name>
    <dbReference type="NCBI Taxonomy" id="153742"/>
    <lineage>
        <taxon>Eukaryota</taxon>
        <taxon>Viridiplantae</taxon>
        <taxon>Streptophyta</taxon>
        <taxon>Embryophyta</taxon>
        <taxon>Tracheophyta</taxon>
        <taxon>Spermatophyta</taxon>
        <taxon>Magnoliopsida</taxon>
        <taxon>eudicotyledons</taxon>
        <taxon>Gunneridae</taxon>
        <taxon>Pentapetalae</taxon>
        <taxon>asterids</taxon>
        <taxon>lamiids</taxon>
        <taxon>Gentianales</taxon>
        <taxon>Rubiaceae</taxon>
        <taxon>Cinchonoideae</taxon>
        <taxon>Cinchoneae</taxon>
        <taxon>Cinchona</taxon>
    </lineage>
</organism>
<reference evidence="9 10" key="1">
    <citation type="submission" date="2024-11" db="EMBL/GenBank/DDBJ databases">
        <title>A near-complete genome assembly of Cinchona calisaya.</title>
        <authorList>
            <person name="Lian D.C."/>
            <person name="Zhao X.W."/>
            <person name="Wei L."/>
        </authorList>
    </citation>
    <scope>NUCLEOTIDE SEQUENCE [LARGE SCALE GENOMIC DNA]</scope>
    <source>
        <tissue evidence="9">Nenye</tissue>
    </source>
</reference>
<evidence type="ECO:0000313" key="10">
    <source>
        <dbReference type="Proteomes" id="UP001630127"/>
    </source>
</evidence>
<dbReference type="Pfam" id="PF11744">
    <property type="entry name" value="ALMT"/>
    <property type="match status" value="1"/>
</dbReference>
<evidence type="ECO:0000256" key="7">
    <source>
        <dbReference type="ARBA" id="ARBA00023136"/>
    </source>
</evidence>
<sequence>MLIFPVRARRKLHCHMKHEKTSQIFRICIAKYFDDGEKSSDNASVKNQLAYKGLPNSKATEESMASNSMKQRLKDICLKMNSSSLSILRELVRNLETMEKSSTINISIEKMKTLVQELKDYLKSLPGLVLTLTYSEAKSPVTDKTEPFLTTNNVVPLTEVIPLVAFASLLIEISVCIETLLRQFKS</sequence>
<keyword evidence="3" id="KW-0813">Transport</keyword>
<keyword evidence="6" id="KW-0406">Ion transport</keyword>
<dbReference type="GO" id="GO:0016020">
    <property type="term" value="C:membrane"/>
    <property type="evidence" value="ECO:0007669"/>
    <property type="project" value="UniProtKB-SubCell"/>
</dbReference>
<dbReference type="Proteomes" id="UP001630127">
    <property type="component" value="Unassembled WGS sequence"/>
</dbReference>
<evidence type="ECO:0000256" key="5">
    <source>
        <dbReference type="ARBA" id="ARBA00022989"/>
    </source>
</evidence>
<evidence type="ECO:0000256" key="1">
    <source>
        <dbReference type="ARBA" id="ARBA00004141"/>
    </source>
</evidence>
<evidence type="ECO:0000256" key="8">
    <source>
        <dbReference type="ARBA" id="ARBA00023303"/>
    </source>
</evidence>
<comment type="subcellular location">
    <subcellularLocation>
        <location evidence="1">Membrane</location>
        <topology evidence="1">Multi-pass membrane protein</topology>
    </subcellularLocation>
</comment>
<evidence type="ECO:0000256" key="6">
    <source>
        <dbReference type="ARBA" id="ARBA00023065"/>
    </source>
</evidence>
<evidence type="ECO:0000256" key="3">
    <source>
        <dbReference type="ARBA" id="ARBA00022448"/>
    </source>
</evidence>
<evidence type="ECO:0000256" key="2">
    <source>
        <dbReference type="ARBA" id="ARBA00007079"/>
    </source>
</evidence>
<dbReference type="AlphaFoldDB" id="A0ABD2XV43"/>
<dbReference type="InterPro" id="IPR020966">
    <property type="entry name" value="ALMT"/>
</dbReference>
<evidence type="ECO:0000256" key="4">
    <source>
        <dbReference type="ARBA" id="ARBA00022692"/>
    </source>
</evidence>
<evidence type="ECO:0000313" key="9">
    <source>
        <dbReference type="EMBL" id="KAL3499048.1"/>
    </source>
</evidence>
<keyword evidence="10" id="KW-1185">Reference proteome</keyword>
<proteinExistence type="inferred from homology"/>
<keyword evidence="7" id="KW-0472">Membrane</keyword>
<keyword evidence="5" id="KW-1133">Transmembrane helix</keyword>
<comment type="caution">
    <text evidence="9">The sequence shown here is derived from an EMBL/GenBank/DDBJ whole genome shotgun (WGS) entry which is preliminary data.</text>
</comment>
<name>A0ABD2XV43_9GENT</name>
<dbReference type="EMBL" id="JBJUIK010000017">
    <property type="protein sequence ID" value="KAL3499048.1"/>
    <property type="molecule type" value="Genomic_DNA"/>
</dbReference>
<protein>
    <submittedName>
        <fullName evidence="9">Uncharacterized protein</fullName>
    </submittedName>
</protein>
<gene>
    <name evidence="9" type="ORF">ACH5RR_041780</name>
</gene>
<accession>A0ABD2XV43</accession>
<keyword evidence="8" id="KW-0407">Ion channel</keyword>
<dbReference type="GO" id="GO:0034220">
    <property type="term" value="P:monoatomic ion transmembrane transport"/>
    <property type="evidence" value="ECO:0007669"/>
    <property type="project" value="UniProtKB-KW"/>
</dbReference>
<keyword evidence="4" id="KW-0812">Transmembrane</keyword>
<dbReference type="PANTHER" id="PTHR31086">
    <property type="entry name" value="ALUMINUM-ACTIVATED MALATE TRANSPORTER 10"/>
    <property type="match status" value="1"/>
</dbReference>